<gene>
    <name evidence="1" type="ORF">ADZ36_03070</name>
</gene>
<accession>A0ACC4WH39</accession>
<evidence type="ECO:0000313" key="2">
    <source>
        <dbReference type="Proteomes" id="UP000037185"/>
    </source>
</evidence>
<dbReference type="Proteomes" id="UP000037185">
    <property type="component" value="Unassembled WGS sequence"/>
</dbReference>
<dbReference type="EMBL" id="LGSP01000003">
    <property type="protein sequence ID" value="KNE83920.1"/>
    <property type="molecule type" value="Genomic_DNA"/>
</dbReference>
<reference evidence="1" key="1">
    <citation type="submission" date="2015-07" db="EMBL/GenBank/DDBJ databases">
        <title>Draft genome sequence of Streptomyces fradiae, a resistant strain to nitron-oligomycin.</title>
        <authorList>
            <person name="Vatlin A.A."/>
            <person name="Bekker O.B."/>
            <person name="Danilenko V.N."/>
        </authorList>
    </citation>
    <scope>NUCLEOTIDE SEQUENCE</scope>
    <source>
        <strain evidence="1">Olg1-1</strain>
    </source>
</reference>
<comment type="caution">
    <text evidence="1">The sequence shown here is derived from an EMBL/GenBank/DDBJ whole genome shotgun (WGS) entry which is preliminary data.</text>
</comment>
<name>A0ACC4WH39_STRFR</name>
<proteinExistence type="predicted"/>
<evidence type="ECO:0000313" key="1">
    <source>
        <dbReference type="EMBL" id="KNE83920.1"/>
    </source>
</evidence>
<sequence>MEKPPPAPCRETRMRPATGPSRVSASGRRRPARPGWRLPSGSACASPVSPAPAAALLPGLLHGRVTVGFVPRGSRRGSGQANAPRASGHEPRRPLGGKTLTRRDVQSHFPAERPEERQTGEHCRPTGSERPNHRDA</sequence>
<protein>
    <submittedName>
        <fullName evidence="1">Uncharacterized protein</fullName>
    </submittedName>
</protein>
<keyword evidence="2" id="KW-1185">Reference proteome</keyword>
<organism evidence="1 2">
    <name type="scientific">Streptomyces fradiae</name>
    <name type="common">Streptomyces roseoflavus</name>
    <dbReference type="NCBI Taxonomy" id="1906"/>
    <lineage>
        <taxon>Bacteria</taxon>
        <taxon>Bacillati</taxon>
        <taxon>Actinomycetota</taxon>
        <taxon>Actinomycetes</taxon>
        <taxon>Kitasatosporales</taxon>
        <taxon>Streptomycetaceae</taxon>
        <taxon>Streptomyces</taxon>
    </lineage>
</organism>